<sequence>MFLIKYTETLDHDIDDIDTIISLYQTHERLITENLIKIVLPSLKKIEFFEKHRPQEISLEDFIRKAIPYFRYEEYSFGEILYNIGDEKQKLYIVLEGSAMEFIPIKKQNLIVSLCNTPTNQKSKRAARQIEIWELVMRIQYHNPLYWKGGQVQFQQNETYKVGQYFGDLSNEENAKESVIASSQLLCISIKKADYKLLFGRELAQTRKNLDFFKNLFHNISENKLLQFINFTKLITFEPKQQLWQKGDEPKFMIFVIEGVIETYHYENINIGKSLLRRSKISIRSQSTGCLVGAEEIISKSQTREYYCQCISKTEAFLIKQEQIAVLMQKFSEIFRQMNLILSKNIQLTTERQKEILKNNNSKTIRGSSLQNTQTDLQTTDNYQTDNYYCPKKKLRQDQVRSSLKTALNLKDIVKENQSKSQTNLNIINTIYPIENQDHYEIMLRFQSNNTTQNQNIQTQRSGQFSNYLEKIKKKIYTKKFNIHKKFIFSPQIQVSKITCPDQNLQPITPLPLDNAILRKKLQSRGFESGSNNKSTTTQIFSARQSQIDFEPHQIDDTKSCAQFQNFFQITKPLFFIKQRENRLLSQQTDRK</sequence>
<dbReference type="GO" id="GO:0004862">
    <property type="term" value="F:cAMP-dependent protein kinase inhibitor activity"/>
    <property type="evidence" value="ECO:0007669"/>
    <property type="project" value="TreeGrafter"/>
</dbReference>
<reference evidence="2" key="1">
    <citation type="submission" date="2021-01" db="EMBL/GenBank/DDBJ databases">
        <authorList>
            <consortium name="Genoscope - CEA"/>
            <person name="William W."/>
        </authorList>
    </citation>
    <scope>NUCLEOTIDE SEQUENCE</scope>
</reference>
<protein>
    <recommendedName>
        <fullName evidence="1">Cyclic nucleotide-binding domain-containing protein</fullName>
    </recommendedName>
</protein>
<keyword evidence="3" id="KW-1185">Reference proteome</keyword>
<dbReference type="GO" id="GO:0030552">
    <property type="term" value="F:cAMP binding"/>
    <property type="evidence" value="ECO:0007669"/>
    <property type="project" value="TreeGrafter"/>
</dbReference>
<dbReference type="GO" id="GO:0005829">
    <property type="term" value="C:cytosol"/>
    <property type="evidence" value="ECO:0007669"/>
    <property type="project" value="TreeGrafter"/>
</dbReference>
<evidence type="ECO:0000259" key="1">
    <source>
        <dbReference type="PROSITE" id="PS50042"/>
    </source>
</evidence>
<dbReference type="InterPro" id="IPR000595">
    <property type="entry name" value="cNMP-bd_dom"/>
</dbReference>
<dbReference type="PANTHER" id="PTHR11635">
    <property type="entry name" value="CAMP-DEPENDENT PROTEIN KINASE REGULATORY CHAIN"/>
    <property type="match status" value="1"/>
</dbReference>
<evidence type="ECO:0000313" key="2">
    <source>
        <dbReference type="EMBL" id="CAD8087872.1"/>
    </source>
</evidence>
<dbReference type="GO" id="GO:0034236">
    <property type="term" value="F:protein kinase A catalytic subunit binding"/>
    <property type="evidence" value="ECO:0007669"/>
    <property type="project" value="TreeGrafter"/>
</dbReference>
<dbReference type="AlphaFoldDB" id="A0A8S1N7B4"/>
<dbReference type="Proteomes" id="UP000692954">
    <property type="component" value="Unassembled WGS sequence"/>
</dbReference>
<dbReference type="PROSITE" id="PS50042">
    <property type="entry name" value="CNMP_BINDING_3"/>
    <property type="match status" value="1"/>
</dbReference>
<proteinExistence type="predicted"/>
<dbReference type="GO" id="GO:0005952">
    <property type="term" value="C:cAMP-dependent protein kinase complex"/>
    <property type="evidence" value="ECO:0007669"/>
    <property type="project" value="InterPro"/>
</dbReference>
<dbReference type="InterPro" id="IPR050503">
    <property type="entry name" value="cAMP-dep_PK_reg_su-like"/>
</dbReference>
<dbReference type="OrthoDB" id="21144at2759"/>
<gene>
    <name evidence="2" type="ORF">PSON_ATCC_30995.1.T0520048</name>
</gene>
<accession>A0A8S1N7B4</accession>
<dbReference type="PANTHER" id="PTHR11635:SF152">
    <property type="entry name" value="CAMP-DEPENDENT PROTEIN KINASE TYPE I REGULATORY SUBUNIT-RELATED"/>
    <property type="match status" value="1"/>
</dbReference>
<dbReference type="CDD" id="cd00038">
    <property type="entry name" value="CAP_ED"/>
    <property type="match status" value="1"/>
</dbReference>
<name>A0A8S1N7B4_9CILI</name>
<dbReference type="EMBL" id="CAJJDN010000052">
    <property type="protein sequence ID" value="CAD8087872.1"/>
    <property type="molecule type" value="Genomic_DNA"/>
</dbReference>
<feature type="domain" description="Cyclic nucleotide-binding" evidence="1">
    <location>
        <begin position="216"/>
        <end position="345"/>
    </location>
</feature>
<evidence type="ECO:0000313" key="3">
    <source>
        <dbReference type="Proteomes" id="UP000692954"/>
    </source>
</evidence>
<comment type="caution">
    <text evidence="2">The sequence shown here is derived from an EMBL/GenBank/DDBJ whole genome shotgun (WGS) entry which is preliminary data.</text>
</comment>
<organism evidence="2 3">
    <name type="scientific">Paramecium sonneborni</name>
    <dbReference type="NCBI Taxonomy" id="65129"/>
    <lineage>
        <taxon>Eukaryota</taxon>
        <taxon>Sar</taxon>
        <taxon>Alveolata</taxon>
        <taxon>Ciliophora</taxon>
        <taxon>Intramacronucleata</taxon>
        <taxon>Oligohymenophorea</taxon>
        <taxon>Peniculida</taxon>
        <taxon>Parameciidae</taxon>
        <taxon>Paramecium</taxon>
    </lineage>
</organism>